<feature type="transmembrane region" description="Helical" evidence="7">
    <location>
        <begin position="325"/>
        <end position="344"/>
    </location>
</feature>
<feature type="transmembrane region" description="Helical" evidence="7">
    <location>
        <begin position="422"/>
        <end position="443"/>
    </location>
</feature>
<evidence type="ECO:0000256" key="4">
    <source>
        <dbReference type="ARBA" id="ARBA00022692"/>
    </source>
</evidence>
<feature type="transmembrane region" description="Helical" evidence="7">
    <location>
        <begin position="62"/>
        <end position="85"/>
    </location>
</feature>
<feature type="transmembrane region" description="Helical" evidence="7">
    <location>
        <begin position="224"/>
        <end position="243"/>
    </location>
</feature>
<evidence type="ECO:0000256" key="3">
    <source>
        <dbReference type="ARBA" id="ARBA00022475"/>
    </source>
</evidence>
<comment type="caution">
    <text evidence="8">The sequence shown here is derived from an EMBL/GenBank/DDBJ whole genome shotgun (WGS) entry which is preliminary data.</text>
</comment>
<keyword evidence="4 7" id="KW-0812">Transmembrane</keyword>
<reference evidence="8 9" key="1">
    <citation type="submission" date="2019-03" db="EMBL/GenBank/DDBJ databases">
        <title>Genomic Encyclopedia of Type Strains, Phase IV (KMG-IV): sequencing the most valuable type-strain genomes for metagenomic binning, comparative biology and taxonomic classification.</title>
        <authorList>
            <person name="Goeker M."/>
        </authorList>
    </citation>
    <scope>NUCLEOTIDE SEQUENCE [LARGE SCALE GENOMIC DNA]</scope>
    <source>
        <strain evidence="8 9">DSM 25287</strain>
    </source>
</reference>
<keyword evidence="9" id="KW-1185">Reference proteome</keyword>
<sequence>MDGVMTAFQGGLDSLASYLAAHVLLCLVPAFFIAGALSALVPQPSIIRFLGPDAPKWKSYSAAAGAGSLLAVCSCTIQPLFAGIYRKGAGLGPAVTFLFFAPAANILALAYTGVALGAEFAIARILLALSFGIGIGMIMAIVFRETDVARVADARIFAGGDGIPGKTLGFIGALVALLVSGTLKLDFLTAVLFGIDLDWSGAAAAQQTLDRWVPVNEAVGAEGLSLQGAILIGLLAGIGAFAWKGLGRADEGFNRFTPIALGLTALTLVFAALGIRVVATGLAVTITGRTLAVASFCLALVPLARRFDAWDVRQWLWETWRFVKQIFPLLVLGVFLVGVIRVFIRPEWIRTVAGENTLLANLAGVVFGVFMYFPTLVEVPIAKMFLSLGMHPGPLIAYLMADPELSLQSILITAAIIGKLRAWSYVGLVALFSTVSGLTYGAWINGMPLGVLAAAVAGFVALIVGTLHVIETRRKA</sequence>
<dbReference type="InterPro" id="IPR005524">
    <property type="entry name" value="DUF318"/>
</dbReference>
<evidence type="ECO:0000313" key="8">
    <source>
        <dbReference type="EMBL" id="TCO81545.1"/>
    </source>
</evidence>
<keyword evidence="5 7" id="KW-1133">Transmembrane helix</keyword>
<feature type="transmembrane region" description="Helical" evidence="7">
    <location>
        <begin position="125"/>
        <end position="143"/>
    </location>
</feature>
<evidence type="ECO:0000256" key="1">
    <source>
        <dbReference type="ARBA" id="ARBA00004651"/>
    </source>
</evidence>
<feature type="transmembrane region" description="Helical" evidence="7">
    <location>
        <begin position="282"/>
        <end position="305"/>
    </location>
</feature>
<evidence type="ECO:0008006" key="10">
    <source>
        <dbReference type="Google" id="ProtNLM"/>
    </source>
</evidence>
<dbReference type="OrthoDB" id="9777774at2"/>
<name>A0A4R2LPU2_9GAMM</name>
<comment type="similarity">
    <text evidence="2">Belongs to the UPF0718 family.</text>
</comment>
<feature type="transmembrane region" description="Helical" evidence="7">
    <location>
        <begin position="356"/>
        <end position="375"/>
    </location>
</feature>
<feature type="transmembrane region" description="Helical" evidence="7">
    <location>
        <begin position="449"/>
        <end position="470"/>
    </location>
</feature>
<dbReference type="PANTHER" id="PTHR43299">
    <property type="entry name" value="UPF0718 PROTEIN YRAQ"/>
    <property type="match status" value="1"/>
</dbReference>
<feature type="transmembrane region" description="Helical" evidence="7">
    <location>
        <begin position="97"/>
        <end position="118"/>
    </location>
</feature>
<dbReference type="Pfam" id="PF03773">
    <property type="entry name" value="ArsP_1"/>
    <property type="match status" value="1"/>
</dbReference>
<evidence type="ECO:0000256" key="7">
    <source>
        <dbReference type="SAM" id="Phobius"/>
    </source>
</evidence>
<feature type="transmembrane region" description="Helical" evidence="7">
    <location>
        <begin position="20"/>
        <end position="41"/>
    </location>
</feature>
<comment type="subcellular location">
    <subcellularLocation>
        <location evidence="1">Cell membrane</location>
        <topology evidence="1">Multi-pass membrane protein</topology>
    </subcellularLocation>
</comment>
<evidence type="ECO:0000256" key="5">
    <source>
        <dbReference type="ARBA" id="ARBA00022989"/>
    </source>
</evidence>
<feature type="transmembrane region" description="Helical" evidence="7">
    <location>
        <begin position="255"/>
        <end position="275"/>
    </location>
</feature>
<protein>
    <recommendedName>
        <fullName evidence="10">Permease</fullName>
    </recommendedName>
</protein>
<dbReference type="GO" id="GO:0005886">
    <property type="term" value="C:plasma membrane"/>
    <property type="evidence" value="ECO:0007669"/>
    <property type="project" value="UniProtKB-SubCell"/>
</dbReference>
<keyword evidence="3" id="KW-1003">Cell membrane</keyword>
<dbReference type="EMBL" id="SLWY01000008">
    <property type="protein sequence ID" value="TCO81545.1"/>
    <property type="molecule type" value="Genomic_DNA"/>
</dbReference>
<evidence type="ECO:0000313" key="9">
    <source>
        <dbReference type="Proteomes" id="UP000295765"/>
    </source>
</evidence>
<proteinExistence type="inferred from homology"/>
<keyword evidence="6 7" id="KW-0472">Membrane</keyword>
<evidence type="ECO:0000256" key="2">
    <source>
        <dbReference type="ARBA" id="ARBA00006386"/>
    </source>
</evidence>
<organism evidence="8 9">
    <name type="scientific">Plasticicumulans lactativorans</name>
    <dbReference type="NCBI Taxonomy" id="1133106"/>
    <lineage>
        <taxon>Bacteria</taxon>
        <taxon>Pseudomonadati</taxon>
        <taxon>Pseudomonadota</taxon>
        <taxon>Gammaproteobacteria</taxon>
        <taxon>Candidatus Competibacteraceae</taxon>
        <taxon>Plasticicumulans</taxon>
    </lineage>
</organism>
<dbReference type="Proteomes" id="UP000295765">
    <property type="component" value="Unassembled WGS sequence"/>
</dbReference>
<dbReference type="PANTHER" id="PTHR43299:SF1">
    <property type="entry name" value="UPF0718 PROTEIN YRAQ"/>
    <property type="match status" value="1"/>
</dbReference>
<accession>A0A4R2LPU2</accession>
<dbReference type="RefSeq" id="WP_132541596.1">
    <property type="nucleotide sequence ID" value="NZ_SLWY01000008.1"/>
</dbReference>
<evidence type="ECO:0000256" key="6">
    <source>
        <dbReference type="ARBA" id="ARBA00023136"/>
    </source>
</evidence>
<feature type="transmembrane region" description="Helical" evidence="7">
    <location>
        <begin position="163"/>
        <end position="183"/>
    </location>
</feature>
<dbReference type="AlphaFoldDB" id="A0A4R2LPU2"/>
<gene>
    <name evidence="8" type="ORF">EV699_108178</name>
</gene>